<gene>
    <name evidence="4" type="ORF">BO70DRAFT_393890</name>
</gene>
<dbReference type="SUPFAM" id="SSF56601">
    <property type="entry name" value="beta-lactamase/transpeptidase-like"/>
    <property type="match status" value="1"/>
</dbReference>
<evidence type="ECO:0000256" key="1">
    <source>
        <dbReference type="ARBA" id="ARBA00038215"/>
    </source>
</evidence>
<dbReference type="InterPro" id="IPR050491">
    <property type="entry name" value="AmpC-like"/>
</dbReference>
<dbReference type="InterPro" id="IPR021860">
    <property type="entry name" value="Peptidase_S12_Pab87-rel_C"/>
</dbReference>
<dbReference type="PANTHER" id="PTHR46825">
    <property type="entry name" value="D-ALANYL-D-ALANINE-CARBOXYPEPTIDASE/ENDOPEPTIDASE AMPH"/>
    <property type="match status" value="1"/>
</dbReference>
<comment type="similarity">
    <text evidence="1">Belongs to the peptidase S12 family.</text>
</comment>
<dbReference type="Proteomes" id="UP000247233">
    <property type="component" value="Unassembled WGS sequence"/>
</dbReference>
<dbReference type="STRING" id="1448321.A0A317WTB3"/>
<dbReference type="PANTHER" id="PTHR46825:SF9">
    <property type="entry name" value="BETA-LACTAMASE-RELATED DOMAIN-CONTAINING PROTEIN"/>
    <property type="match status" value="1"/>
</dbReference>
<dbReference type="Pfam" id="PF00144">
    <property type="entry name" value="Beta-lactamase"/>
    <property type="match status" value="1"/>
</dbReference>
<dbReference type="GeneID" id="37068655"/>
<protein>
    <submittedName>
        <fullName evidence="4">Penicillin-binding protein</fullName>
    </submittedName>
</protein>
<dbReference type="AlphaFoldDB" id="A0A317WTB3"/>
<evidence type="ECO:0000313" key="5">
    <source>
        <dbReference type="Proteomes" id="UP000247233"/>
    </source>
</evidence>
<name>A0A317WTB3_9EURO</name>
<dbReference type="Gene3D" id="3.40.710.10">
    <property type="entry name" value="DD-peptidase/beta-lactamase superfamily"/>
    <property type="match status" value="1"/>
</dbReference>
<dbReference type="OrthoDB" id="5946976at2759"/>
<evidence type="ECO:0000313" key="4">
    <source>
        <dbReference type="EMBL" id="PWY88168.1"/>
    </source>
</evidence>
<accession>A0A317WTB3</accession>
<evidence type="ECO:0000259" key="2">
    <source>
        <dbReference type="Pfam" id="PF00144"/>
    </source>
</evidence>
<organism evidence="4 5">
    <name type="scientific">Aspergillus heteromorphus CBS 117.55</name>
    <dbReference type="NCBI Taxonomy" id="1448321"/>
    <lineage>
        <taxon>Eukaryota</taxon>
        <taxon>Fungi</taxon>
        <taxon>Dikarya</taxon>
        <taxon>Ascomycota</taxon>
        <taxon>Pezizomycotina</taxon>
        <taxon>Eurotiomycetes</taxon>
        <taxon>Eurotiomycetidae</taxon>
        <taxon>Eurotiales</taxon>
        <taxon>Aspergillaceae</taxon>
        <taxon>Aspergillus</taxon>
        <taxon>Aspergillus subgen. Circumdati</taxon>
    </lineage>
</organism>
<dbReference type="VEuPathDB" id="FungiDB:BO70DRAFT_393890"/>
<dbReference type="InterPro" id="IPR012338">
    <property type="entry name" value="Beta-lactam/transpept-like"/>
</dbReference>
<keyword evidence="5" id="KW-1185">Reference proteome</keyword>
<dbReference type="InterPro" id="IPR001466">
    <property type="entry name" value="Beta-lactam-related"/>
</dbReference>
<reference evidence="4 5" key="1">
    <citation type="submission" date="2016-12" db="EMBL/GenBank/DDBJ databases">
        <title>The genomes of Aspergillus section Nigri reveals drivers in fungal speciation.</title>
        <authorList>
            <consortium name="DOE Joint Genome Institute"/>
            <person name="Vesth T.C."/>
            <person name="Nybo J."/>
            <person name="Theobald S."/>
            <person name="Brandl J."/>
            <person name="Frisvad J.C."/>
            <person name="Nielsen K.F."/>
            <person name="Lyhne E.K."/>
            <person name="Kogle M.E."/>
            <person name="Kuo A."/>
            <person name="Riley R."/>
            <person name="Clum A."/>
            <person name="Nolan M."/>
            <person name="Lipzen A."/>
            <person name="Salamov A."/>
            <person name="Henrissat B."/>
            <person name="Wiebenga A."/>
            <person name="De Vries R.P."/>
            <person name="Grigoriev I.V."/>
            <person name="Mortensen U.H."/>
            <person name="Andersen M.R."/>
            <person name="Baker S.E."/>
        </authorList>
    </citation>
    <scope>NUCLEOTIDE SEQUENCE [LARGE SCALE GENOMIC DNA]</scope>
    <source>
        <strain evidence="4 5">CBS 117.55</strain>
    </source>
</reference>
<comment type="caution">
    <text evidence="4">The sequence shown here is derived from an EMBL/GenBank/DDBJ whole genome shotgun (WGS) entry which is preliminary data.</text>
</comment>
<dbReference type="RefSeq" id="XP_025401704.1">
    <property type="nucleotide sequence ID" value="XM_025546418.1"/>
</dbReference>
<dbReference type="EMBL" id="MSFL01000005">
    <property type="protein sequence ID" value="PWY88168.1"/>
    <property type="molecule type" value="Genomic_DNA"/>
</dbReference>
<sequence>MSTVKDSPETPLDGDFEKNVHETLEYWKIPGMAVAVVDGDTTWTQGYGTADLASSTDVESNTLFYGGSTTKAFTAAIMAMLVEDNDKYPGVQWTTPVNELIREDFVLDNHWTTANVTIEDILSHRTGMPGHNFSLGAVYADKQATVQDVVRSLRFLPSTAPPRTTYQYNNAMYIVASHLIQTVMGDDLGSIFQKHIWDPLGMSSTYFRLDDALASQKPLAKGYAFAEGKYEAVEWKNRPEISGAGAIISTVEDYAKWIYALLNQSGLPLSSEGYGTLWTARALIPNSEPFLAPMAYALGWDRYIYQGVEIITHDGGIEGFGAEIVMIPALKFGVITMANSTYSSNYGGTCLAYELIDSKLGIAAGDRFDWKQKYVDIVDQMDAYNADAVQIFYPDLPSPPLPGPTLAIEAYSGTYWHDAYGRLDLSIDGTGTKLHADRTNCTNTCSLTFENVTGNYFIIRLLVVGAETVLPAEFSVDPDGKPRSVGIGWEPTMGIEKKIWMRKVDGDDTVGLHRALPYKPSRTPQLPEFLTGHLFV</sequence>
<evidence type="ECO:0000259" key="3">
    <source>
        <dbReference type="Pfam" id="PF11954"/>
    </source>
</evidence>
<proteinExistence type="inferred from homology"/>
<dbReference type="Pfam" id="PF11954">
    <property type="entry name" value="DUF3471"/>
    <property type="match status" value="1"/>
</dbReference>
<feature type="domain" description="Beta-lactamase-related" evidence="2">
    <location>
        <begin position="25"/>
        <end position="344"/>
    </location>
</feature>
<feature type="domain" description="Peptidase S12 Pab87-related C-terminal" evidence="3">
    <location>
        <begin position="403"/>
        <end position="501"/>
    </location>
</feature>